<protein>
    <submittedName>
        <fullName evidence="2">Protein LOW PSII ACCUMULATION 3, chloroplastic</fullName>
    </submittedName>
</protein>
<dbReference type="Pfam" id="PF09353">
    <property type="entry name" value="DUF1995"/>
    <property type="match status" value="1"/>
</dbReference>
<accession>A0A1J3D0B8</accession>
<dbReference type="InterPro" id="IPR044687">
    <property type="entry name" value="LPA3"/>
</dbReference>
<gene>
    <name evidence="2" type="ORF">GA_TR18948_c0_g1_i1_g.60931</name>
</gene>
<organism evidence="2">
    <name type="scientific">Noccaea caerulescens</name>
    <name type="common">Alpine penny-cress</name>
    <name type="synonym">Thlaspi caerulescens</name>
    <dbReference type="NCBI Taxonomy" id="107243"/>
    <lineage>
        <taxon>Eukaryota</taxon>
        <taxon>Viridiplantae</taxon>
        <taxon>Streptophyta</taxon>
        <taxon>Embryophyta</taxon>
        <taxon>Tracheophyta</taxon>
        <taxon>Spermatophyta</taxon>
        <taxon>Magnoliopsida</taxon>
        <taxon>eudicotyledons</taxon>
        <taxon>Gunneridae</taxon>
        <taxon>Pentapetalae</taxon>
        <taxon>rosids</taxon>
        <taxon>malvids</taxon>
        <taxon>Brassicales</taxon>
        <taxon>Brassicaceae</taxon>
        <taxon>Coluteocarpeae</taxon>
        <taxon>Noccaea</taxon>
    </lineage>
</organism>
<dbReference type="PANTHER" id="PTHR34051">
    <property type="entry name" value="PROTEIN LOW PSII ACCUMULATION 3, CHLOROPLASTIC"/>
    <property type="match status" value="1"/>
</dbReference>
<dbReference type="InterPro" id="IPR018962">
    <property type="entry name" value="DUF1995"/>
</dbReference>
<proteinExistence type="predicted"/>
<dbReference type="AlphaFoldDB" id="A0A1J3D0B8"/>
<evidence type="ECO:0000259" key="1">
    <source>
        <dbReference type="Pfam" id="PF09353"/>
    </source>
</evidence>
<evidence type="ECO:0000313" key="2">
    <source>
        <dbReference type="EMBL" id="JAU13545.1"/>
    </source>
</evidence>
<sequence length="349" mass="39726">MYINIHQLLPIVHGNIPSTKFCSRKKHGFISVVHMSPSFSITTTVSPASRAGTLVSNSKTVSSSLYWKNNVAIKTNRSLKYRVCSVSGGYNNTSVEKVPFPRDYLELLNQAKQAVELALKDEKQLMEIEFPTSGLASVPGDGEGATEMTESMNLIREFCDRLLSPEKARTTRIFFPEANEVKFAQNSVFGGTYFKLDYLTKPSLFEDFGFFERVKMSDRVKPEDELFLVAYPYFNVNEMLVVEELYKEAVVNTDRKLLIFNGELDRIRSGYYPKFFYPKLGALTETLLPKMETVYYIHNFKGQKGGVLFRCYPGPWQVLRRTRNSCICVHQQETMPSLKEVALNILASA</sequence>
<feature type="domain" description="DUF1995" evidence="1">
    <location>
        <begin position="101"/>
        <end position="342"/>
    </location>
</feature>
<dbReference type="EMBL" id="GEVI01018775">
    <property type="protein sequence ID" value="JAU13545.1"/>
    <property type="molecule type" value="Transcribed_RNA"/>
</dbReference>
<dbReference type="PANTHER" id="PTHR34051:SF1">
    <property type="entry name" value="PROTEIN LOW PSII ACCUMULATION 3, CHLOROPLASTIC"/>
    <property type="match status" value="1"/>
</dbReference>
<name>A0A1J3D0B8_NOCCA</name>
<reference evidence="2" key="1">
    <citation type="submission" date="2016-07" db="EMBL/GenBank/DDBJ databases">
        <title>De novo transcriptome assembly of four accessions of the metal hyperaccumulator plant Noccaea caerulescens.</title>
        <authorList>
            <person name="Blande D."/>
            <person name="Halimaa P."/>
            <person name="Tervahauta A.I."/>
            <person name="Aarts M.G."/>
            <person name="Karenlampi S.O."/>
        </authorList>
    </citation>
    <scope>NUCLEOTIDE SEQUENCE</scope>
</reference>